<proteinExistence type="predicted"/>
<gene>
    <name evidence="2" type="ORF">ACPOL_2169</name>
</gene>
<dbReference type="PANTHER" id="PTHR14087">
    <property type="entry name" value="THYMOCYTE NUCLEAR PROTEIN 1"/>
    <property type="match status" value="1"/>
</dbReference>
<dbReference type="InterPro" id="IPR002740">
    <property type="entry name" value="EVE_domain"/>
</dbReference>
<organism evidence="2 3">
    <name type="scientific">Acidisarcina polymorpha</name>
    <dbReference type="NCBI Taxonomy" id="2211140"/>
    <lineage>
        <taxon>Bacteria</taxon>
        <taxon>Pseudomonadati</taxon>
        <taxon>Acidobacteriota</taxon>
        <taxon>Terriglobia</taxon>
        <taxon>Terriglobales</taxon>
        <taxon>Acidobacteriaceae</taxon>
        <taxon>Acidisarcina</taxon>
    </lineage>
</organism>
<name>A0A2Z5FX79_9BACT</name>
<dbReference type="Pfam" id="PF01878">
    <property type="entry name" value="EVE"/>
    <property type="match status" value="1"/>
</dbReference>
<dbReference type="EMBL" id="CP030840">
    <property type="protein sequence ID" value="AXC11493.1"/>
    <property type="molecule type" value="Genomic_DNA"/>
</dbReference>
<dbReference type="OrthoDB" id="9791347at2"/>
<feature type="domain" description="EVE" evidence="1">
    <location>
        <begin position="3"/>
        <end position="124"/>
    </location>
</feature>
<dbReference type="InterPro" id="IPR052181">
    <property type="entry name" value="5hmC_binding"/>
</dbReference>
<dbReference type="PANTHER" id="PTHR14087:SF7">
    <property type="entry name" value="THYMOCYTE NUCLEAR PROTEIN 1"/>
    <property type="match status" value="1"/>
</dbReference>
<sequence length="126" mass="13893">MPYLLKTEPDVYSFADLERDKETIWDGVNNPTAVRNLREMPKGADLIIYHTGDERTAVGTAKALSIDATDPKAPLVKIKAGKKIKHPKTLADIKANPLFKDSPLVIIGRLGVVPLTEDQFAWLVGE</sequence>
<reference evidence="2 3" key="1">
    <citation type="journal article" date="2018" name="Front. Microbiol.">
        <title>Hydrolytic Capabilities as a Key to Environmental Success: Chitinolytic and Cellulolytic Acidobacteria From Acidic Sub-arctic Soils and Boreal Peatlands.</title>
        <authorList>
            <person name="Belova S.E."/>
            <person name="Ravin N.V."/>
            <person name="Pankratov T.A."/>
            <person name="Rakitin A.L."/>
            <person name="Ivanova A.A."/>
            <person name="Beletsky A.V."/>
            <person name="Mardanov A.V."/>
            <person name="Sinninghe Damste J.S."/>
            <person name="Dedysh S.N."/>
        </authorList>
    </citation>
    <scope>NUCLEOTIDE SEQUENCE [LARGE SCALE GENOMIC DNA]</scope>
    <source>
        <strain evidence="2 3">SBC82</strain>
    </source>
</reference>
<dbReference type="InterPro" id="IPR015947">
    <property type="entry name" value="PUA-like_sf"/>
</dbReference>
<dbReference type="AlphaFoldDB" id="A0A2Z5FX79"/>
<evidence type="ECO:0000313" key="3">
    <source>
        <dbReference type="Proteomes" id="UP000253606"/>
    </source>
</evidence>
<dbReference type="SUPFAM" id="SSF88697">
    <property type="entry name" value="PUA domain-like"/>
    <property type="match status" value="1"/>
</dbReference>
<dbReference type="KEGG" id="abas:ACPOL_2169"/>
<evidence type="ECO:0000259" key="1">
    <source>
        <dbReference type="Pfam" id="PF01878"/>
    </source>
</evidence>
<evidence type="ECO:0000313" key="2">
    <source>
        <dbReference type="EMBL" id="AXC11493.1"/>
    </source>
</evidence>
<dbReference type="Proteomes" id="UP000253606">
    <property type="component" value="Chromosome"/>
</dbReference>
<protein>
    <submittedName>
        <fullName evidence="2">RNA-binding protein</fullName>
    </submittedName>
</protein>
<keyword evidence="3" id="KW-1185">Reference proteome</keyword>
<dbReference type="RefSeq" id="WP_114206938.1">
    <property type="nucleotide sequence ID" value="NZ_CP030840.1"/>
</dbReference>
<accession>A0A2Z5FX79</accession>
<dbReference type="Gene3D" id="3.10.590.10">
    <property type="entry name" value="ph1033 like domains"/>
    <property type="match status" value="1"/>
</dbReference>